<dbReference type="PATRIC" id="fig|1339352.3.peg.1652"/>
<dbReference type="PROSITE" id="PS51257">
    <property type="entry name" value="PROKAR_LIPOPROTEIN"/>
    <property type="match status" value="1"/>
</dbReference>
<dbReference type="SUPFAM" id="SSF54001">
    <property type="entry name" value="Cysteine proteinases"/>
    <property type="match status" value="1"/>
</dbReference>
<dbReference type="GeneID" id="5301033"/>
<dbReference type="PANTHER" id="PTHR35532">
    <property type="entry name" value="SIMILAR TO POLYHYDROXYALKANOATE DEPOLYMERASE"/>
    <property type="match status" value="1"/>
</dbReference>
<evidence type="ECO:0000259" key="2">
    <source>
        <dbReference type="Pfam" id="PF01841"/>
    </source>
</evidence>
<gene>
    <name evidence="3" type="ORF">M099_1702</name>
</gene>
<comment type="caution">
    <text evidence="3">The sequence shown here is derived from an EMBL/GenBank/DDBJ whole genome shotgun (WGS) entry which is preliminary data.</text>
</comment>
<dbReference type="RefSeq" id="WP_011964608.1">
    <property type="nucleotide sequence ID" value="NZ_JNHM01000020.1"/>
</dbReference>
<dbReference type="Gene3D" id="3.10.620.30">
    <property type="match status" value="1"/>
</dbReference>
<dbReference type="Pfam" id="PF01841">
    <property type="entry name" value="Transglut_core"/>
    <property type="match status" value="1"/>
</dbReference>
<evidence type="ECO:0000313" key="3">
    <source>
        <dbReference type="EMBL" id="KDS54604.1"/>
    </source>
</evidence>
<dbReference type="Proteomes" id="UP000027661">
    <property type="component" value="Unassembled WGS sequence"/>
</dbReference>
<sequence>MRVCGVYFVFVILLSACTNGVSHLDIALQQAKHNKAELEKVLKHFKHDSLKYRAACFLIENMPGKYSILPYDSLDRYKNFLKIIPQNDPISWDVRYSKIWHGFDSISKRQLAGFSKIEDIKVITGDYLIKNIEYAFKIWENGKIKDYCSFDEFCHYILPYRIDHEPLSNWREEGFQKFGHLLDSLMSPRELALRIIKLGGMRYNIGMTKYPYKQSYAEMLQTRWGTCDDMAAFLALSLRAIGIPASIDYVPAWANRSSSHCWNVVKDATGDFIEVGYGPEGKNEVVYKISKIYRKKYDIPLCDVTSEYAMPLSDLTFRVPSQKDKQLISLCTFNNHDWVPVALSKVMNGSVLFESVGRGILWGDNQIRTYLNEGKGIVFLAFISQNGRLNNKPIGFPIILLEDGTIKELCASTEKESIILYRKYPYYGSNNAIIHDSNEICVDNEYELFYWNMKWISLGRKLAVDNKLHYDDVPKGALLWLKNHTQGKEERIFTYEDGKQVWW</sequence>
<reference evidence="3 4" key="1">
    <citation type="submission" date="2014-04" db="EMBL/GenBank/DDBJ databases">
        <authorList>
            <person name="Sears C."/>
            <person name="Carroll K."/>
            <person name="Sack B.R."/>
            <person name="Qadri F."/>
            <person name="Myers L.L."/>
            <person name="Chung G.-T."/>
            <person name="Escheverria P."/>
            <person name="Fraser C.M."/>
            <person name="Sadzewicz L."/>
            <person name="Shefchek K.A."/>
            <person name="Tallon L."/>
            <person name="Das S.P."/>
            <person name="Daugherty S."/>
            <person name="Mongodin E.F."/>
        </authorList>
    </citation>
    <scope>NUCLEOTIDE SEQUENCE [LARGE SCALE GENOMIC DNA]</scope>
    <source>
        <strain evidence="3 4">3975 RP4</strain>
    </source>
</reference>
<evidence type="ECO:0000256" key="1">
    <source>
        <dbReference type="SAM" id="Coils"/>
    </source>
</evidence>
<keyword evidence="1" id="KW-0175">Coiled coil</keyword>
<organism evidence="3 4">
    <name type="scientific">Phocaeicola vulgatus str. 3975 RP4</name>
    <dbReference type="NCBI Taxonomy" id="1339352"/>
    <lineage>
        <taxon>Bacteria</taxon>
        <taxon>Pseudomonadati</taxon>
        <taxon>Bacteroidota</taxon>
        <taxon>Bacteroidia</taxon>
        <taxon>Bacteroidales</taxon>
        <taxon>Bacteroidaceae</taxon>
        <taxon>Phocaeicola</taxon>
    </lineage>
</organism>
<dbReference type="AlphaFoldDB" id="A0A069SJM1"/>
<proteinExistence type="predicted"/>
<name>A0A069SJM1_PHOVU</name>
<feature type="coiled-coil region" evidence="1">
    <location>
        <begin position="21"/>
        <end position="48"/>
    </location>
</feature>
<evidence type="ECO:0000313" key="4">
    <source>
        <dbReference type="Proteomes" id="UP000027661"/>
    </source>
</evidence>
<feature type="domain" description="Transglutaminase-like" evidence="2">
    <location>
        <begin position="200"/>
        <end position="273"/>
    </location>
</feature>
<dbReference type="InterPro" id="IPR038765">
    <property type="entry name" value="Papain-like_cys_pep_sf"/>
</dbReference>
<accession>A0A069SJM1</accession>
<protein>
    <submittedName>
        <fullName evidence="3">Transglutaminase-like superfamily protein</fullName>
    </submittedName>
</protein>
<dbReference type="EMBL" id="JNHM01000020">
    <property type="protein sequence ID" value="KDS54604.1"/>
    <property type="molecule type" value="Genomic_DNA"/>
</dbReference>
<dbReference type="InterPro" id="IPR002931">
    <property type="entry name" value="Transglutaminase-like"/>
</dbReference>
<dbReference type="PANTHER" id="PTHR35532:SF5">
    <property type="entry name" value="CARBOHYDRATE-BINDING DOMAIN-CONTAINING PROTEIN"/>
    <property type="match status" value="1"/>
</dbReference>